<evidence type="ECO:0000313" key="3">
    <source>
        <dbReference type="Proteomes" id="UP000634667"/>
    </source>
</evidence>
<feature type="domain" description="DUF4398" evidence="1">
    <location>
        <begin position="45"/>
        <end position="117"/>
    </location>
</feature>
<organism evidence="2 3">
    <name type="scientific">Alishewanella tabrizica</name>
    <dbReference type="NCBI Taxonomy" id="671278"/>
    <lineage>
        <taxon>Bacteria</taxon>
        <taxon>Pseudomonadati</taxon>
        <taxon>Pseudomonadota</taxon>
        <taxon>Gammaproteobacteria</taxon>
        <taxon>Alteromonadales</taxon>
        <taxon>Alteromonadaceae</taxon>
        <taxon>Alishewanella</taxon>
    </lineage>
</organism>
<dbReference type="InterPro" id="IPR025511">
    <property type="entry name" value="DUF4398"/>
</dbReference>
<proteinExistence type="predicted"/>
<evidence type="ECO:0000259" key="1">
    <source>
        <dbReference type="Pfam" id="PF14346"/>
    </source>
</evidence>
<reference evidence="3" key="1">
    <citation type="journal article" date="2019" name="Int. J. Syst. Evol. Microbiol.">
        <title>The Global Catalogue of Microorganisms (GCM) 10K type strain sequencing project: providing services to taxonomists for standard genome sequencing and annotation.</title>
        <authorList>
            <consortium name="The Broad Institute Genomics Platform"/>
            <consortium name="The Broad Institute Genome Sequencing Center for Infectious Disease"/>
            <person name="Wu L."/>
            <person name="Ma J."/>
        </authorList>
    </citation>
    <scope>NUCLEOTIDE SEQUENCE [LARGE SCALE GENOMIC DNA]</scope>
    <source>
        <strain evidence="3">KCTC 23723</strain>
    </source>
</reference>
<dbReference type="EMBL" id="BMYR01000006">
    <property type="protein sequence ID" value="GGW60850.1"/>
    <property type="molecule type" value="Genomic_DNA"/>
</dbReference>
<dbReference type="Pfam" id="PF14346">
    <property type="entry name" value="DUF4398"/>
    <property type="match status" value="1"/>
</dbReference>
<comment type="caution">
    <text evidence="2">The sequence shown here is derived from an EMBL/GenBank/DDBJ whole genome shotgun (WGS) entry which is preliminary data.</text>
</comment>
<gene>
    <name evidence="2" type="ORF">GCM10008111_16250</name>
</gene>
<keyword evidence="3" id="KW-1185">Reference proteome</keyword>
<dbReference type="RefSeq" id="WP_229796986.1">
    <property type="nucleotide sequence ID" value="NZ_BMYR01000006.1"/>
</dbReference>
<evidence type="ECO:0000313" key="2">
    <source>
        <dbReference type="EMBL" id="GGW60850.1"/>
    </source>
</evidence>
<accession>A0ABQ2WL29</accession>
<name>A0ABQ2WL29_9ALTE</name>
<protein>
    <recommendedName>
        <fullName evidence="1">DUF4398 domain-containing protein</fullName>
    </recommendedName>
</protein>
<dbReference type="Gene3D" id="1.20.1270.390">
    <property type="match status" value="1"/>
</dbReference>
<dbReference type="Proteomes" id="UP000634667">
    <property type="component" value="Unassembled WGS sequence"/>
</dbReference>
<sequence>MNTPYHSTAAPPTRSIKITAYFLVLLTTSLLLLGGCASADKTPTAELQAADQAIARAERAQVTRYSSIELNNARTEISAARVAVLEENLPHARRLALQAQISAELAMANAELIKATAINQDMQRSIEVLQQEAQRNLSGVKL</sequence>